<dbReference type="Proteomes" id="UP000762676">
    <property type="component" value="Unassembled WGS sequence"/>
</dbReference>
<protein>
    <submittedName>
        <fullName evidence="3">Mitochondrial assembly of ribosomal large subunit protein 1</fullName>
    </submittedName>
</protein>
<name>A0AAV4F820_9GAST</name>
<dbReference type="SUPFAM" id="SSF81301">
    <property type="entry name" value="Nucleotidyltransferase"/>
    <property type="match status" value="1"/>
</dbReference>
<comment type="caution">
    <text evidence="3">The sequence shown here is derived from an EMBL/GenBank/DDBJ whole genome shotgun (WGS) entry which is preliminary data.</text>
</comment>
<dbReference type="Pfam" id="PF02410">
    <property type="entry name" value="RsfS"/>
    <property type="match status" value="1"/>
</dbReference>
<feature type="compositionally biased region" description="Low complexity" evidence="2">
    <location>
        <begin position="7"/>
        <end position="16"/>
    </location>
</feature>
<evidence type="ECO:0000256" key="1">
    <source>
        <dbReference type="ARBA" id="ARBA00010574"/>
    </source>
</evidence>
<organism evidence="3 4">
    <name type="scientific">Elysia marginata</name>
    <dbReference type="NCBI Taxonomy" id="1093978"/>
    <lineage>
        <taxon>Eukaryota</taxon>
        <taxon>Metazoa</taxon>
        <taxon>Spiralia</taxon>
        <taxon>Lophotrochozoa</taxon>
        <taxon>Mollusca</taxon>
        <taxon>Gastropoda</taxon>
        <taxon>Heterobranchia</taxon>
        <taxon>Euthyneura</taxon>
        <taxon>Panpulmonata</taxon>
        <taxon>Sacoglossa</taxon>
        <taxon>Placobranchoidea</taxon>
        <taxon>Plakobranchidae</taxon>
        <taxon>Elysia</taxon>
    </lineage>
</organism>
<dbReference type="InterPro" id="IPR043519">
    <property type="entry name" value="NT_sf"/>
</dbReference>
<feature type="region of interest" description="Disordered" evidence="2">
    <location>
        <begin position="1"/>
        <end position="76"/>
    </location>
</feature>
<evidence type="ECO:0000313" key="3">
    <source>
        <dbReference type="EMBL" id="GFR69419.1"/>
    </source>
</evidence>
<reference evidence="3 4" key="1">
    <citation type="journal article" date="2021" name="Elife">
        <title>Chloroplast acquisition without the gene transfer in kleptoplastic sea slugs, Plakobranchus ocellatus.</title>
        <authorList>
            <person name="Maeda T."/>
            <person name="Takahashi S."/>
            <person name="Yoshida T."/>
            <person name="Shimamura S."/>
            <person name="Takaki Y."/>
            <person name="Nagai Y."/>
            <person name="Toyoda A."/>
            <person name="Suzuki Y."/>
            <person name="Arimoto A."/>
            <person name="Ishii H."/>
            <person name="Satoh N."/>
            <person name="Nishiyama T."/>
            <person name="Hasebe M."/>
            <person name="Maruyama T."/>
            <person name="Minagawa J."/>
            <person name="Obokata J."/>
            <person name="Shigenobu S."/>
        </authorList>
    </citation>
    <scope>NUCLEOTIDE SEQUENCE [LARGE SCALE GENOMIC DNA]</scope>
</reference>
<dbReference type="GO" id="GO:0005739">
    <property type="term" value="C:mitochondrion"/>
    <property type="evidence" value="ECO:0007669"/>
    <property type="project" value="TreeGrafter"/>
</dbReference>
<dbReference type="PANTHER" id="PTHR21043:SF0">
    <property type="entry name" value="MITOCHONDRIAL ASSEMBLY OF RIBOSOMAL LARGE SUBUNIT PROTEIN 1"/>
    <property type="match status" value="1"/>
</dbReference>
<comment type="similarity">
    <text evidence="1">Belongs to the Iojap/RsfS family.</text>
</comment>
<dbReference type="AlphaFoldDB" id="A0AAV4F820"/>
<dbReference type="EMBL" id="BMAT01007708">
    <property type="protein sequence ID" value="GFR69419.1"/>
    <property type="molecule type" value="Genomic_DNA"/>
</dbReference>
<feature type="compositionally biased region" description="Basic and acidic residues" evidence="2">
    <location>
        <begin position="24"/>
        <end position="69"/>
    </location>
</feature>
<evidence type="ECO:0000256" key="2">
    <source>
        <dbReference type="SAM" id="MobiDB-lite"/>
    </source>
</evidence>
<dbReference type="InterPro" id="IPR004394">
    <property type="entry name" value="Iojap/RsfS/C7orf30"/>
</dbReference>
<accession>A0AAV4F820</accession>
<proteinExistence type="inferred from homology"/>
<dbReference type="GO" id="GO:0017148">
    <property type="term" value="P:negative regulation of translation"/>
    <property type="evidence" value="ECO:0007669"/>
    <property type="project" value="TreeGrafter"/>
</dbReference>
<dbReference type="GO" id="GO:0043023">
    <property type="term" value="F:ribosomal large subunit binding"/>
    <property type="evidence" value="ECO:0007669"/>
    <property type="project" value="TreeGrafter"/>
</dbReference>
<sequence length="238" mass="27120">MKDKDNQQTTQSNNSNEMDSYGDTADKSKSILDNDPELRSIIEDIKQDFAREHSKDNKEPETPKREDNQSKFAAEDNIEFDYSVAEDIEEYDYIDESEIGQHEVQAVKNIPLSLERGENGVFELEELLQLLDHLGAEDIASFPVPPEARFCDYMVVVSAKSRRHLQAINEEMLYIRTFSGLKLQNQRKGKPQLLQSKITKFHRKTHRQGHLACQTAMLVGGTPPHIQPIEVLSSCDAS</sequence>
<dbReference type="PANTHER" id="PTHR21043">
    <property type="entry name" value="IOJAP SUPERFAMILY ORTHOLOG"/>
    <property type="match status" value="1"/>
</dbReference>
<keyword evidence="4" id="KW-1185">Reference proteome</keyword>
<gene>
    <name evidence="3" type="ORF">ElyMa_003756900</name>
</gene>
<dbReference type="GO" id="GO:0090071">
    <property type="term" value="P:negative regulation of ribosome biogenesis"/>
    <property type="evidence" value="ECO:0007669"/>
    <property type="project" value="TreeGrafter"/>
</dbReference>
<evidence type="ECO:0000313" key="4">
    <source>
        <dbReference type="Proteomes" id="UP000762676"/>
    </source>
</evidence>
<dbReference type="Gene3D" id="3.30.460.10">
    <property type="entry name" value="Beta Polymerase, domain 2"/>
    <property type="match status" value="1"/>
</dbReference>